<feature type="transmembrane region" description="Helical" evidence="1">
    <location>
        <begin position="226"/>
        <end position="250"/>
    </location>
</feature>
<dbReference type="STRING" id="756272.Plabr_4805"/>
<protein>
    <recommendedName>
        <fullName evidence="4">ABC transporter permease</fullName>
    </recommendedName>
</protein>
<dbReference type="RefSeq" id="WP_013631080.1">
    <property type="nucleotide sequence ID" value="NC_015174.1"/>
</dbReference>
<dbReference type="OrthoDB" id="8582979at2"/>
<keyword evidence="3" id="KW-1185">Reference proteome</keyword>
<keyword evidence="1" id="KW-1133">Transmembrane helix</keyword>
<dbReference type="AlphaFoldDB" id="F0SRC5"/>
<name>F0SRC5_RUBBR</name>
<feature type="transmembrane region" description="Helical" evidence="1">
    <location>
        <begin position="43"/>
        <end position="65"/>
    </location>
</feature>
<evidence type="ECO:0000313" key="2">
    <source>
        <dbReference type="EMBL" id="ADY62376.1"/>
    </source>
</evidence>
<keyword evidence="1" id="KW-0472">Membrane</keyword>
<accession>F0SRC5</accession>
<evidence type="ECO:0000256" key="1">
    <source>
        <dbReference type="SAM" id="Phobius"/>
    </source>
</evidence>
<feature type="transmembrane region" description="Helical" evidence="1">
    <location>
        <begin position="168"/>
        <end position="186"/>
    </location>
</feature>
<evidence type="ECO:0008006" key="4">
    <source>
        <dbReference type="Google" id="ProtNLM"/>
    </source>
</evidence>
<reference evidence="3" key="1">
    <citation type="submission" date="2011-02" db="EMBL/GenBank/DDBJ databases">
        <title>The complete genome of Planctomyces brasiliensis DSM 5305.</title>
        <authorList>
            <person name="Lucas S."/>
            <person name="Copeland A."/>
            <person name="Lapidus A."/>
            <person name="Bruce D."/>
            <person name="Goodwin L."/>
            <person name="Pitluck S."/>
            <person name="Kyrpides N."/>
            <person name="Mavromatis K."/>
            <person name="Pagani I."/>
            <person name="Ivanova N."/>
            <person name="Ovchinnikova G."/>
            <person name="Lu M."/>
            <person name="Detter J.C."/>
            <person name="Han C."/>
            <person name="Land M."/>
            <person name="Hauser L."/>
            <person name="Markowitz V."/>
            <person name="Cheng J.-F."/>
            <person name="Hugenholtz P."/>
            <person name="Woyke T."/>
            <person name="Wu D."/>
            <person name="Tindall B."/>
            <person name="Pomrenke H.G."/>
            <person name="Brambilla E."/>
            <person name="Klenk H.-P."/>
            <person name="Eisen J.A."/>
        </authorList>
    </citation>
    <scope>NUCLEOTIDE SEQUENCE [LARGE SCALE GENOMIC DNA]</scope>
    <source>
        <strain evidence="3">ATCC 49424 / DSM 5305 / JCM 21570 / NBRC 103401 / IFAM 1448</strain>
    </source>
</reference>
<evidence type="ECO:0000313" key="3">
    <source>
        <dbReference type="Proteomes" id="UP000006860"/>
    </source>
</evidence>
<feature type="transmembrane region" description="Helical" evidence="1">
    <location>
        <begin position="192"/>
        <end position="214"/>
    </location>
</feature>
<dbReference type="EMBL" id="CP002546">
    <property type="protein sequence ID" value="ADY62376.1"/>
    <property type="molecule type" value="Genomic_DNA"/>
</dbReference>
<gene>
    <name evidence="2" type="ordered locus">Plabr_4805</name>
</gene>
<dbReference type="PANTHER" id="PTHR36832">
    <property type="entry name" value="SLR1174 PROTEIN-RELATED"/>
    <property type="match status" value="1"/>
</dbReference>
<feature type="transmembrane region" description="Helical" evidence="1">
    <location>
        <begin position="256"/>
        <end position="275"/>
    </location>
</feature>
<organism evidence="2 3">
    <name type="scientific">Rubinisphaera brasiliensis (strain ATCC 49424 / DSM 5305 / JCM 21570 / IAM 15109 / NBRC 103401 / IFAM 1448)</name>
    <name type="common">Planctomyces brasiliensis</name>
    <dbReference type="NCBI Taxonomy" id="756272"/>
    <lineage>
        <taxon>Bacteria</taxon>
        <taxon>Pseudomonadati</taxon>
        <taxon>Planctomycetota</taxon>
        <taxon>Planctomycetia</taxon>
        <taxon>Planctomycetales</taxon>
        <taxon>Planctomycetaceae</taxon>
        <taxon>Rubinisphaera</taxon>
    </lineage>
</organism>
<feature type="transmembrane region" description="Helical" evidence="1">
    <location>
        <begin position="139"/>
        <end position="156"/>
    </location>
</feature>
<sequence>MSSLTAAESDTPTSRASSPGYGHTAWVIFKTCIEERLVYRADFFFSTFVRFLPIITQIFLWYQIYKVGTSKEITQLNGYAYQDMVAYYLLAMVARAFSSMPGLASTISMDIRDGGIKKYIIQPLDMLGYLFWHRVAHKLVYYLIAIIPFGVVFYLCGEFFPPIPRAEIWVAFFLSLVMAFLIGFLIESLIGLIGFWFLEVSSLLFIYMMFNYFLSGQMIPLDWLPASVTIWINYLPFKYLAFFPAAIYLQKIPAENLWTGLGVEAVWVVVLYYANRLALQRGLKRYGAYGG</sequence>
<dbReference type="InterPro" id="IPR010390">
    <property type="entry name" value="ABC-2_transporter-like"/>
</dbReference>
<keyword evidence="1" id="KW-0812">Transmembrane</keyword>
<dbReference type="Proteomes" id="UP000006860">
    <property type="component" value="Chromosome"/>
</dbReference>
<feature type="transmembrane region" description="Helical" evidence="1">
    <location>
        <begin position="85"/>
        <end position="104"/>
    </location>
</feature>
<dbReference type="HOGENOM" id="CLU_084465_1_0_0"/>
<dbReference type="KEGG" id="pbs:Plabr_4805"/>
<dbReference type="PANTHER" id="PTHR36832:SF1">
    <property type="entry name" value="SLR1174 PROTEIN"/>
    <property type="match status" value="1"/>
</dbReference>
<proteinExistence type="predicted"/>
<dbReference type="eggNOG" id="COG4587">
    <property type="taxonomic scope" value="Bacteria"/>
</dbReference>
<dbReference type="Pfam" id="PF06182">
    <property type="entry name" value="ABC2_membrane_6"/>
    <property type="match status" value="1"/>
</dbReference>